<keyword evidence="1" id="KW-0812">Transmembrane</keyword>
<gene>
    <name evidence="2" type="ORF">EK386_06855</name>
</gene>
<evidence type="ECO:0000313" key="2">
    <source>
        <dbReference type="EMBL" id="RUL54225.1"/>
    </source>
</evidence>
<evidence type="ECO:0000256" key="1">
    <source>
        <dbReference type="SAM" id="Phobius"/>
    </source>
</evidence>
<keyword evidence="3" id="KW-1185">Reference proteome</keyword>
<feature type="transmembrane region" description="Helical" evidence="1">
    <location>
        <begin position="136"/>
        <end position="156"/>
    </location>
</feature>
<proteinExistence type="predicted"/>
<keyword evidence="1" id="KW-1133">Transmembrane helix</keyword>
<comment type="caution">
    <text evidence="2">The sequence shown here is derived from an EMBL/GenBank/DDBJ whole genome shotgun (WGS) entry which is preliminary data.</text>
</comment>
<feature type="transmembrane region" description="Helical" evidence="1">
    <location>
        <begin position="162"/>
        <end position="185"/>
    </location>
</feature>
<dbReference type="EMBL" id="RYYR01000007">
    <property type="protein sequence ID" value="RUL54225.1"/>
    <property type="molecule type" value="Genomic_DNA"/>
</dbReference>
<protein>
    <submittedName>
        <fullName evidence="2">Uncharacterized protein</fullName>
    </submittedName>
</protein>
<dbReference type="AlphaFoldDB" id="A0A3S0P4Z2"/>
<organism evidence="2 3">
    <name type="scientific">Lysinibacillus antri</name>
    <dbReference type="NCBI Taxonomy" id="2498145"/>
    <lineage>
        <taxon>Bacteria</taxon>
        <taxon>Bacillati</taxon>
        <taxon>Bacillota</taxon>
        <taxon>Bacilli</taxon>
        <taxon>Bacillales</taxon>
        <taxon>Bacillaceae</taxon>
        <taxon>Lysinibacillus</taxon>
    </lineage>
</organism>
<feature type="transmembrane region" description="Helical" evidence="1">
    <location>
        <begin position="69"/>
        <end position="86"/>
    </location>
</feature>
<accession>A0A3S0P4Z2</accession>
<evidence type="ECO:0000313" key="3">
    <source>
        <dbReference type="Proteomes" id="UP000287910"/>
    </source>
</evidence>
<dbReference type="Proteomes" id="UP000287910">
    <property type="component" value="Unassembled WGS sequence"/>
</dbReference>
<feature type="transmembrane region" description="Helical" evidence="1">
    <location>
        <begin position="98"/>
        <end position="115"/>
    </location>
</feature>
<sequence length="197" mass="22709">MRAAQQSVPFTKNRVLLTLFLHLLMGIPFSLLPEVNVRFWFAFNVVLAIILAFINYIIWLFYKDESKRYFSLHSFVMMMGIAYYAMSPAFRSLYPTAFFWLLLMVTVGLVAFLIIRYDSVTIAIVNPQHILFKKLIMVYSFTFIMVGALLWVYIVVSKTGPFVAGASILYFGGLFFIMISPAMLATPERVKEILKHN</sequence>
<feature type="transmembrane region" description="Helical" evidence="1">
    <location>
        <begin position="15"/>
        <end position="33"/>
    </location>
</feature>
<name>A0A3S0P4Z2_9BACI</name>
<dbReference type="RefSeq" id="WP_126658294.1">
    <property type="nucleotide sequence ID" value="NZ_RYYR01000007.1"/>
</dbReference>
<feature type="transmembrane region" description="Helical" evidence="1">
    <location>
        <begin position="39"/>
        <end position="62"/>
    </location>
</feature>
<keyword evidence="1" id="KW-0472">Membrane</keyword>
<reference evidence="2 3" key="1">
    <citation type="submission" date="2018-12" db="EMBL/GenBank/DDBJ databases">
        <title>Lysinibacillus antri sp. nov., isolated from a cave soil.</title>
        <authorList>
            <person name="Narsing Rao M.P."/>
            <person name="Zhang H."/>
            <person name="Dong Z.-Y."/>
            <person name="Niu X.-K."/>
            <person name="Zhang K."/>
            <person name="Fang B.-Z."/>
            <person name="Kang Y.-Q."/>
            <person name="Xiao M."/>
            <person name="Li W.-J."/>
        </authorList>
    </citation>
    <scope>NUCLEOTIDE SEQUENCE [LARGE SCALE GENOMIC DNA]</scope>
    <source>
        <strain evidence="2 3">SYSU K30002</strain>
    </source>
</reference>